<evidence type="ECO:0000313" key="2">
    <source>
        <dbReference type="EMBL" id="KAF1814275.1"/>
    </source>
</evidence>
<dbReference type="SUPFAM" id="SSF53474">
    <property type="entry name" value="alpha/beta-Hydrolases"/>
    <property type="match status" value="1"/>
</dbReference>
<dbReference type="OrthoDB" id="17560at2759"/>
<dbReference type="AlphaFoldDB" id="A0A6G1G842"/>
<reference evidence="4" key="3">
    <citation type="submission" date="2025-04" db="UniProtKB">
        <authorList>
            <consortium name="RefSeq"/>
        </authorList>
    </citation>
    <scope>IDENTIFICATION</scope>
    <source>
        <strain evidence="4">CBS 781.70</strain>
    </source>
</reference>
<evidence type="ECO:0000259" key="1">
    <source>
        <dbReference type="Pfam" id="PF01738"/>
    </source>
</evidence>
<reference evidence="2 4" key="1">
    <citation type="submission" date="2020-01" db="EMBL/GenBank/DDBJ databases">
        <authorList>
            <consortium name="DOE Joint Genome Institute"/>
            <person name="Haridas S."/>
            <person name="Albert R."/>
            <person name="Binder M."/>
            <person name="Bloem J."/>
            <person name="Labutti K."/>
            <person name="Salamov A."/>
            <person name="Andreopoulos B."/>
            <person name="Baker S.E."/>
            <person name="Barry K."/>
            <person name="Bills G."/>
            <person name="Bluhm B.H."/>
            <person name="Cannon C."/>
            <person name="Castanera R."/>
            <person name="Culley D.E."/>
            <person name="Daum C."/>
            <person name="Ezra D."/>
            <person name="Gonzalez J.B."/>
            <person name="Henrissat B."/>
            <person name="Kuo A."/>
            <person name="Liang C."/>
            <person name="Lipzen A."/>
            <person name="Lutzoni F."/>
            <person name="Magnuson J."/>
            <person name="Mondo S."/>
            <person name="Nolan M."/>
            <person name="Ohm R."/>
            <person name="Pangilinan J."/>
            <person name="Park H.-J."/>
            <person name="Ramirez L."/>
            <person name="Alfaro M."/>
            <person name="Sun H."/>
            <person name="Tritt A."/>
            <person name="Yoshinaga Y."/>
            <person name="Zwiers L.-H."/>
            <person name="Turgeon B.G."/>
            <person name="Goodwin S.B."/>
            <person name="Spatafora J.W."/>
            <person name="Crous P.W."/>
            <person name="Grigoriev I.V."/>
        </authorList>
    </citation>
    <scope>NUCLEOTIDE SEQUENCE</scope>
    <source>
        <strain evidence="2 4">CBS 781.70</strain>
    </source>
</reference>
<dbReference type="Gene3D" id="3.40.50.1820">
    <property type="entry name" value="alpha/beta hydrolase"/>
    <property type="match status" value="1"/>
</dbReference>
<keyword evidence="3" id="KW-1185">Reference proteome</keyword>
<protein>
    <submittedName>
        <fullName evidence="2 4">Dienelactone hydrolase family protein</fullName>
    </submittedName>
</protein>
<dbReference type="GeneID" id="54423037"/>
<dbReference type="InterPro" id="IPR029058">
    <property type="entry name" value="AB_hydrolase_fold"/>
</dbReference>
<sequence>MSCPACFSGHVHEGQPKGRVETIHGRPTYIAEPEEGKQPKGIIIIVPDVFGWEFVNTRILADHYSAGGDYLVYLIDFMDGWAAPVSTMESMPLLMKNDSIWDWVWKPYYAAQGLSSFISVATFNRYSVAWPRVHSFFEAVRKNEGAKLGIGAAGFCWGGRYVVNLTHEESFVDGVPLVDASFTGHPGLIKIPGDLEKIRKPVSLAIGDNDYLLSVHQIEGVKEIFGNNPSVPTEVTAEEQALEWFSRHLSAVKY</sequence>
<dbReference type="EMBL" id="ML975153">
    <property type="protein sequence ID" value="KAF1814275.1"/>
    <property type="molecule type" value="Genomic_DNA"/>
</dbReference>
<dbReference type="Proteomes" id="UP000504638">
    <property type="component" value="Unplaced"/>
</dbReference>
<organism evidence="2">
    <name type="scientific">Eremomyces bilateralis CBS 781.70</name>
    <dbReference type="NCBI Taxonomy" id="1392243"/>
    <lineage>
        <taxon>Eukaryota</taxon>
        <taxon>Fungi</taxon>
        <taxon>Dikarya</taxon>
        <taxon>Ascomycota</taxon>
        <taxon>Pezizomycotina</taxon>
        <taxon>Dothideomycetes</taxon>
        <taxon>Dothideomycetes incertae sedis</taxon>
        <taxon>Eremomycetales</taxon>
        <taxon>Eremomycetaceae</taxon>
        <taxon>Eremomyces</taxon>
    </lineage>
</organism>
<feature type="domain" description="Dienelactone hydrolase" evidence="1">
    <location>
        <begin position="28"/>
        <end position="225"/>
    </location>
</feature>
<dbReference type="PANTHER" id="PTHR17630">
    <property type="entry name" value="DIENELACTONE HYDROLASE"/>
    <property type="match status" value="1"/>
</dbReference>
<dbReference type="PANTHER" id="PTHR17630:SF105">
    <property type="entry name" value="DIENELACTONE HYDROLASE FAMILY PROTEIN (AFU_ORTHOLOGUE AFUA_4G08790)"/>
    <property type="match status" value="1"/>
</dbReference>
<dbReference type="RefSeq" id="XP_033535906.1">
    <property type="nucleotide sequence ID" value="XM_033682467.1"/>
</dbReference>
<evidence type="ECO:0000313" key="4">
    <source>
        <dbReference type="RefSeq" id="XP_033535906.1"/>
    </source>
</evidence>
<name>A0A6G1G842_9PEZI</name>
<keyword evidence="2 4" id="KW-0378">Hydrolase</keyword>
<proteinExistence type="predicted"/>
<dbReference type="GO" id="GO:0016787">
    <property type="term" value="F:hydrolase activity"/>
    <property type="evidence" value="ECO:0007669"/>
    <property type="project" value="UniProtKB-KW"/>
</dbReference>
<dbReference type="InterPro" id="IPR002925">
    <property type="entry name" value="Dienelactn_hydro"/>
</dbReference>
<reference evidence="4" key="2">
    <citation type="submission" date="2020-04" db="EMBL/GenBank/DDBJ databases">
        <authorList>
            <consortium name="NCBI Genome Project"/>
        </authorList>
    </citation>
    <scope>NUCLEOTIDE SEQUENCE</scope>
    <source>
        <strain evidence="4">CBS 781.70</strain>
    </source>
</reference>
<accession>A0A6G1G842</accession>
<evidence type="ECO:0000313" key="3">
    <source>
        <dbReference type="Proteomes" id="UP000504638"/>
    </source>
</evidence>
<dbReference type="Pfam" id="PF01738">
    <property type="entry name" value="DLH"/>
    <property type="match status" value="1"/>
</dbReference>
<gene>
    <name evidence="2 4" type="ORF">P152DRAFT_506196</name>
</gene>